<dbReference type="SUPFAM" id="SSF48452">
    <property type="entry name" value="TPR-like"/>
    <property type="match status" value="2"/>
</dbReference>
<evidence type="ECO:0000313" key="8">
    <source>
        <dbReference type="EMBL" id="CDW29225.1"/>
    </source>
</evidence>
<feature type="region of interest" description="Disordered" evidence="7">
    <location>
        <begin position="327"/>
        <end position="351"/>
    </location>
</feature>
<dbReference type="PANTHER" id="PTHR17204">
    <property type="entry name" value="PRE-MRNA PROCESSING PROTEIN PRP39-RELATED"/>
    <property type="match status" value="1"/>
</dbReference>
<feature type="compositionally biased region" description="Basic and acidic residues" evidence="7">
    <location>
        <begin position="329"/>
        <end position="342"/>
    </location>
</feature>
<feature type="compositionally biased region" description="Acidic residues" evidence="7">
    <location>
        <begin position="18"/>
        <end position="31"/>
    </location>
</feature>
<dbReference type="GO" id="GO:0005685">
    <property type="term" value="C:U1 snRNP"/>
    <property type="evidence" value="ECO:0007669"/>
    <property type="project" value="TreeGrafter"/>
</dbReference>
<dbReference type="CTD" id="43399"/>
<dbReference type="FunFam" id="1.25.40.10:FF:000091">
    <property type="entry name" value="Pre-mRNA-processing factor 39"/>
    <property type="match status" value="1"/>
</dbReference>
<dbReference type="InterPro" id="IPR011990">
    <property type="entry name" value="TPR-like_helical_dom_sf"/>
</dbReference>
<dbReference type="InterPro" id="IPR059164">
    <property type="entry name" value="HAT_PRP39_C"/>
</dbReference>
<dbReference type="EMBL" id="HACA01011864">
    <property type="protein sequence ID" value="CDW29225.1"/>
    <property type="molecule type" value="Transcribed_RNA"/>
</dbReference>
<evidence type="ECO:0000256" key="3">
    <source>
        <dbReference type="ARBA" id="ARBA00022737"/>
    </source>
</evidence>
<keyword evidence="4" id="KW-0508">mRNA splicing</keyword>
<feature type="region of interest" description="Disordered" evidence="7">
    <location>
        <begin position="419"/>
        <end position="447"/>
    </location>
</feature>
<dbReference type="GO" id="GO:0030627">
    <property type="term" value="F:pre-mRNA 5'-splice site binding"/>
    <property type="evidence" value="ECO:0007669"/>
    <property type="project" value="TreeGrafter"/>
</dbReference>
<dbReference type="GO" id="GO:0000395">
    <property type="term" value="P:mRNA 5'-splice site recognition"/>
    <property type="evidence" value="ECO:0007669"/>
    <property type="project" value="TreeGrafter"/>
</dbReference>
<evidence type="ECO:0000256" key="7">
    <source>
        <dbReference type="SAM" id="MobiDB-lite"/>
    </source>
</evidence>
<comment type="subcellular location">
    <subcellularLocation>
        <location evidence="1">Nucleus</location>
    </subcellularLocation>
</comment>
<dbReference type="PANTHER" id="PTHR17204:SF5">
    <property type="entry name" value="PRE-MRNA-PROCESSING FACTOR 39"/>
    <property type="match status" value="1"/>
</dbReference>
<reference evidence="8" key="1">
    <citation type="submission" date="2014-05" db="EMBL/GenBank/DDBJ databases">
        <authorList>
            <person name="Chronopoulou M."/>
        </authorList>
    </citation>
    <scope>NUCLEOTIDE SEQUENCE</scope>
    <source>
        <tissue evidence="8">Whole organism</tissue>
    </source>
</reference>
<organism evidence="8">
    <name type="scientific">Lepeophtheirus salmonis</name>
    <name type="common">Salmon louse</name>
    <name type="synonym">Caligus salmonis</name>
    <dbReference type="NCBI Taxonomy" id="72036"/>
    <lineage>
        <taxon>Eukaryota</taxon>
        <taxon>Metazoa</taxon>
        <taxon>Ecdysozoa</taxon>
        <taxon>Arthropoda</taxon>
        <taxon>Crustacea</taxon>
        <taxon>Multicrustacea</taxon>
        <taxon>Hexanauplia</taxon>
        <taxon>Copepoda</taxon>
        <taxon>Siphonostomatoida</taxon>
        <taxon>Caligidae</taxon>
        <taxon>Lepeophtheirus</taxon>
    </lineage>
</organism>
<dbReference type="KEGG" id="lsm:121125702"/>
<dbReference type="OrthoDB" id="10265668at2759"/>
<dbReference type="Gene3D" id="1.25.40.10">
    <property type="entry name" value="Tetratricopeptide repeat domain"/>
    <property type="match status" value="2"/>
</dbReference>
<feature type="compositionally biased region" description="Low complexity" evidence="7">
    <location>
        <begin position="705"/>
        <end position="720"/>
    </location>
</feature>
<dbReference type="Pfam" id="PF23240">
    <property type="entry name" value="HAT_PRP39_N"/>
    <property type="match status" value="1"/>
</dbReference>
<evidence type="ECO:0000256" key="5">
    <source>
        <dbReference type="ARBA" id="ARBA00023242"/>
    </source>
</evidence>
<evidence type="ECO:0000256" key="4">
    <source>
        <dbReference type="ARBA" id="ARBA00023187"/>
    </source>
</evidence>
<comment type="similarity">
    <text evidence="6">Belongs to the PRP39 family.</text>
</comment>
<evidence type="ECO:0000256" key="1">
    <source>
        <dbReference type="ARBA" id="ARBA00004123"/>
    </source>
</evidence>
<dbReference type="GeneID" id="121125702"/>
<dbReference type="Pfam" id="PF23241">
    <property type="entry name" value="HAT_PRP39_C"/>
    <property type="match status" value="2"/>
</dbReference>
<keyword evidence="5" id="KW-0539">Nucleus</keyword>
<feature type="compositionally biased region" description="Basic and acidic residues" evidence="7">
    <location>
        <begin position="52"/>
        <end position="70"/>
    </location>
</feature>
<dbReference type="SMART" id="SM00386">
    <property type="entry name" value="HAT"/>
    <property type="match status" value="5"/>
</dbReference>
<keyword evidence="2" id="KW-0507">mRNA processing</keyword>
<sequence>MTRSTRRTRSSSSKKEEEEMEGCVSPEEEEDPPSKKARPTVESVDSKEEEMEVHAEEEGVVEHPDNGLEHAEEEEKPEDLPHDAEPLLEKEEEMGSPVKEVETEEETAKKEESESPENAKVNGNKEDEAKKKSPELERFWKAVTDDPMDFSSWTCLLQFADANGDLEEGREAYDAFLDRYPYCYGYWKKYADLEKRKGTPERTMMVFERGIASISLSADLWIHYLNHVRTVYDEDFIRTQYERAVGACGLEWRSDKLWDHYVKWEISIKCFEKVLCLYDRILKNPTQGLTHQFEMFRDFVKEHKPKEILSQTEFLSLRKEVLQSLEQEESSKSEESVPKEPPPDADSTEEEDIAMKEKIIFLRKRNYKETEEFVQERWKFEDNIKRPYFHMKPLERGQLKNWSEYLDFEIGRLTNKVKKKRKSSKEETDDQGEDKKEAEEKEEEDSLPVDDTRVEILFERCLIACALYEEFWFKYIDWLSKRKGDNTEMIRSVYRKACEHHLRGKVDIHLRRAEFEEKLGNLLLASEILSKLESKHPEAVGFSLKRINLERRQGNHDQVRKLFGIIIEKKSGSIRTEIAVKYARYLRLCHGDMSSALQILQDAIPHDEKNPKIYLQILNLHLHSNPIDLEKITILLDSAMDKVSTQDALIFSQRKVEFLEDFGANIHELESAKTKNAQLRKEHRAVIEESSNDKSEEGKKDEDSSNSTSNSASYNAHHNSQYQQYGARYSSNYNYNGSGYGSYYQGYGGSYAGY</sequence>
<dbReference type="InterPro" id="IPR003107">
    <property type="entry name" value="HAT"/>
</dbReference>
<feature type="region of interest" description="Disordered" evidence="7">
    <location>
        <begin position="680"/>
        <end position="720"/>
    </location>
</feature>
<feature type="compositionally biased region" description="Basic and acidic residues" evidence="7">
    <location>
        <begin position="123"/>
        <end position="133"/>
    </location>
</feature>
<accession>A0A0K2TTS9</accession>
<evidence type="ECO:0000256" key="2">
    <source>
        <dbReference type="ARBA" id="ARBA00022664"/>
    </source>
</evidence>
<proteinExistence type="inferred from homology"/>
<dbReference type="GO" id="GO:0000243">
    <property type="term" value="C:commitment complex"/>
    <property type="evidence" value="ECO:0007669"/>
    <property type="project" value="TreeGrafter"/>
</dbReference>
<dbReference type="GO" id="GO:0071004">
    <property type="term" value="C:U2-type prespliceosome"/>
    <property type="evidence" value="ECO:0007669"/>
    <property type="project" value="TreeGrafter"/>
</dbReference>
<name>A0A0K2TTS9_LEPSM</name>
<feature type="region of interest" description="Disordered" evidence="7">
    <location>
        <begin position="1"/>
        <end position="133"/>
    </location>
</feature>
<feature type="compositionally biased region" description="Basic and acidic residues" evidence="7">
    <location>
        <begin position="78"/>
        <end position="89"/>
    </location>
</feature>
<dbReference type="AlphaFoldDB" id="A0A0K2TTS9"/>
<protein>
    <submittedName>
        <fullName evidence="8">Putative LOC100123653 [Nasonia vitripennis]</fullName>
    </submittedName>
</protein>
<evidence type="ECO:0000256" key="6">
    <source>
        <dbReference type="ARBA" id="ARBA00038019"/>
    </source>
</evidence>
<keyword evidence="3" id="KW-0677">Repeat</keyword>
<feature type="compositionally biased region" description="Basic and acidic residues" evidence="7">
    <location>
        <begin position="684"/>
        <end position="703"/>
    </location>
</feature>
<dbReference type="RefSeq" id="XP_040576839.1">
    <property type="nucleotide sequence ID" value="XM_040720905.2"/>
</dbReference>